<evidence type="ECO:0000313" key="2">
    <source>
        <dbReference type="Proteomes" id="UP000198649"/>
    </source>
</evidence>
<sequence length="52" mass="5401">MADENTFYSAPDRHEASPGIYDVLDVPLSPAVGRLGRALPTLSANDNGKGGS</sequence>
<accession>A0A1I3BNM7</accession>
<dbReference type="STRING" id="1005945.SAMN05216561_101239"/>
<reference evidence="1 2" key="1">
    <citation type="submission" date="2016-10" db="EMBL/GenBank/DDBJ databases">
        <authorList>
            <person name="de Groot N.N."/>
        </authorList>
    </citation>
    <scope>NUCLEOTIDE SEQUENCE [LARGE SCALE GENOMIC DNA]</scope>
    <source>
        <strain evidence="1 2">CGMCC 1.11156</strain>
    </source>
</reference>
<keyword evidence="2" id="KW-1185">Reference proteome</keyword>
<protein>
    <submittedName>
        <fullName evidence="1">Uncharacterized protein</fullName>
    </submittedName>
</protein>
<evidence type="ECO:0000313" key="1">
    <source>
        <dbReference type="EMBL" id="SFH63857.1"/>
    </source>
</evidence>
<name>A0A1I3BNM7_9ACTN</name>
<proteinExistence type="predicted"/>
<gene>
    <name evidence="1" type="ORF">SAMN05216561_101239</name>
</gene>
<dbReference type="Proteomes" id="UP000198649">
    <property type="component" value="Unassembled WGS sequence"/>
</dbReference>
<dbReference type="AlphaFoldDB" id="A0A1I3BNM7"/>
<organism evidence="1 2">
    <name type="scientific">Nocardioides psychrotolerans</name>
    <dbReference type="NCBI Taxonomy" id="1005945"/>
    <lineage>
        <taxon>Bacteria</taxon>
        <taxon>Bacillati</taxon>
        <taxon>Actinomycetota</taxon>
        <taxon>Actinomycetes</taxon>
        <taxon>Propionibacteriales</taxon>
        <taxon>Nocardioidaceae</taxon>
        <taxon>Nocardioides</taxon>
    </lineage>
</organism>
<dbReference type="RefSeq" id="WP_170259045.1">
    <property type="nucleotide sequence ID" value="NZ_BKAF01000001.1"/>
</dbReference>
<dbReference type="EMBL" id="FOQG01000001">
    <property type="protein sequence ID" value="SFH63857.1"/>
    <property type="molecule type" value="Genomic_DNA"/>
</dbReference>